<dbReference type="AlphaFoldDB" id="A0A160VIE2"/>
<reference evidence="1" key="1">
    <citation type="submission" date="2015-10" db="EMBL/GenBank/DDBJ databases">
        <authorList>
            <person name="Gilbert D.G."/>
        </authorList>
    </citation>
    <scope>NUCLEOTIDE SEQUENCE</scope>
</reference>
<gene>
    <name evidence="1" type="ORF">MGWOODY_Mmi1516</name>
</gene>
<dbReference type="InterPro" id="IPR010430">
    <property type="entry name" value="DUF1028"/>
</dbReference>
<dbReference type="PANTHER" id="PTHR39328">
    <property type="entry name" value="BLL2871 PROTEIN"/>
    <property type="match status" value="1"/>
</dbReference>
<accession>A0A160VIE2</accession>
<organism evidence="1">
    <name type="scientific">hydrothermal vent metagenome</name>
    <dbReference type="NCBI Taxonomy" id="652676"/>
    <lineage>
        <taxon>unclassified sequences</taxon>
        <taxon>metagenomes</taxon>
        <taxon>ecological metagenomes</taxon>
    </lineage>
</organism>
<dbReference type="InterPro" id="IPR019734">
    <property type="entry name" value="TPR_rpt"/>
</dbReference>
<dbReference type="EMBL" id="FAXC01000465">
    <property type="protein sequence ID" value="CUV10688.1"/>
    <property type="molecule type" value="Genomic_DNA"/>
</dbReference>
<dbReference type="PANTHER" id="PTHR39328:SF1">
    <property type="entry name" value="BLL2871 PROTEIN"/>
    <property type="match status" value="1"/>
</dbReference>
<dbReference type="SUPFAM" id="SSF48452">
    <property type="entry name" value="TPR-like"/>
    <property type="match status" value="1"/>
</dbReference>
<protein>
    <submittedName>
        <fullName evidence="1">Uncharacterized protein</fullName>
    </submittedName>
</protein>
<proteinExistence type="predicted"/>
<dbReference type="Pfam" id="PF06267">
    <property type="entry name" value="DUF1028"/>
    <property type="match status" value="1"/>
</dbReference>
<dbReference type="InterPro" id="IPR011990">
    <property type="entry name" value="TPR-like_helical_dom_sf"/>
</dbReference>
<dbReference type="PROSITE" id="PS50005">
    <property type="entry name" value="TPR"/>
    <property type="match status" value="1"/>
</dbReference>
<name>A0A160VIE2_9ZZZZ</name>
<evidence type="ECO:0000313" key="1">
    <source>
        <dbReference type="EMBL" id="CUV10688.1"/>
    </source>
</evidence>
<dbReference type="InterPro" id="IPR029055">
    <property type="entry name" value="Ntn_hydrolases_N"/>
</dbReference>
<dbReference type="SUPFAM" id="SSF56235">
    <property type="entry name" value="N-terminal nucleophile aminohydrolases (Ntn hydrolases)"/>
    <property type="match status" value="1"/>
</dbReference>
<dbReference type="Gene3D" id="3.60.20.10">
    <property type="entry name" value="Glutamine Phosphoribosylpyrophosphate, subunit 1, domain 1"/>
    <property type="match status" value="1"/>
</dbReference>
<sequence>MIFSKRLILVLAILTLVFPQKTSSMRPISTYSIVALDETTGELGVAVQSHWFSVGFLVPWAKAGVGAVATQSFVKVDYGPDGLQLMESGITAVDALKTLTSKDDGEAVRQVGMIDIKGNVAAHTGSRCIKYAGHIVGKNYSVQANMMANGTVPKAMAVAFEKTKGDLADRMMAALEAAEAEGGDIRGKQSAAMVIVSGEPSGVDWKDTKLSLRIEDHPTPLIELKRLIRVHRAYQHANMGDHYMETEEIDKALIEYSKAAEYYPENAELPYWSAVALANGGRIEEALPVFQSVFERNPDLKTMTPRLVKSGLLPDDKSLISKIMNQ</sequence>